<dbReference type="AlphaFoldDB" id="A0AAV3Q0V1"/>
<sequence length="145" mass="15923">MLLILVPHLLQSDHFFSLNRTGFLLLRNNSLLALQCCCIPILQTTLQALVSGQCQGKGTTYRGKPRFNKAKPHVAKSSFGTPNYVAGQHSSNESRILGASPSSNQQLCHICGKGFHSAIDCGKRFTCLHFIQNSEFFGCNAIVQQ</sequence>
<organism evidence="1 2">
    <name type="scientific">Lithospermum erythrorhizon</name>
    <name type="common">Purple gromwell</name>
    <name type="synonym">Lithospermum officinale var. erythrorhizon</name>
    <dbReference type="NCBI Taxonomy" id="34254"/>
    <lineage>
        <taxon>Eukaryota</taxon>
        <taxon>Viridiplantae</taxon>
        <taxon>Streptophyta</taxon>
        <taxon>Embryophyta</taxon>
        <taxon>Tracheophyta</taxon>
        <taxon>Spermatophyta</taxon>
        <taxon>Magnoliopsida</taxon>
        <taxon>eudicotyledons</taxon>
        <taxon>Gunneridae</taxon>
        <taxon>Pentapetalae</taxon>
        <taxon>asterids</taxon>
        <taxon>lamiids</taxon>
        <taxon>Boraginales</taxon>
        <taxon>Boraginaceae</taxon>
        <taxon>Boraginoideae</taxon>
        <taxon>Lithospermeae</taxon>
        <taxon>Lithospermum</taxon>
    </lineage>
</organism>
<comment type="caution">
    <text evidence="1">The sequence shown here is derived from an EMBL/GenBank/DDBJ whole genome shotgun (WGS) entry which is preliminary data.</text>
</comment>
<dbReference type="EMBL" id="BAABME010002734">
    <property type="protein sequence ID" value="GAA0155862.1"/>
    <property type="molecule type" value="Genomic_DNA"/>
</dbReference>
<name>A0AAV3Q0V1_LITER</name>
<accession>A0AAV3Q0V1</accession>
<protein>
    <submittedName>
        <fullName evidence="1">Uncharacterized protein</fullName>
    </submittedName>
</protein>
<evidence type="ECO:0000313" key="1">
    <source>
        <dbReference type="EMBL" id="GAA0155862.1"/>
    </source>
</evidence>
<gene>
    <name evidence="1" type="ORF">LIER_13493</name>
</gene>
<keyword evidence="2" id="KW-1185">Reference proteome</keyword>
<dbReference type="Proteomes" id="UP001454036">
    <property type="component" value="Unassembled WGS sequence"/>
</dbReference>
<proteinExistence type="predicted"/>
<evidence type="ECO:0000313" key="2">
    <source>
        <dbReference type="Proteomes" id="UP001454036"/>
    </source>
</evidence>
<reference evidence="1 2" key="1">
    <citation type="submission" date="2024-01" db="EMBL/GenBank/DDBJ databases">
        <title>The complete chloroplast genome sequence of Lithospermum erythrorhizon: insights into the phylogenetic relationship among Boraginaceae species and the maternal lineages of purple gromwells.</title>
        <authorList>
            <person name="Okada T."/>
            <person name="Watanabe K."/>
        </authorList>
    </citation>
    <scope>NUCLEOTIDE SEQUENCE [LARGE SCALE GENOMIC DNA]</scope>
</reference>